<organism evidence="1 2">
    <name type="scientific">Pendulispora brunnea</name>
    <dbReference type="NCBI Taxonomy" id="2905690"/>
    <lineage>
        <taxon>Bacteria</taxon>
        <taxon>Pseudomonadati</taxon>
        <taxon>Myxococcota</taxon>
        <taxon>Myxococcia</taxon>
        <taxon>Myxococcales</taxon>
        <taxon>Sorangiineae</taxon>
        <taxon>Pendulisporaceae</taxon>
        <taxon>Pendulispora</taxon>
    </lineage>
</organism>
<sequence length="167" mass="17905">MRVVLQNLLLATAILSAGCSRDKATIRKPAPVAVSTDLDKLRDIINLPSIPIRNGRWVEMPLGQTDEGSLLPGPTDLGLYVYLELDAAGWTELEPIIGPAQGTRTIVLRTEIASAVLGPLVTELQDAGASRALTGPKYDASKMRRGTYRPGGAIRFHDGLLMTFAAL</sequence>
<gene>
    <name evidence="1" type="ORF">LZC95_50390</name>
</gene>
<dbReference type="RefSeq" id="WP_394845227.1">
    <property type="nucleotide sequence ID" value="NZ_CP089982.1"/>
</dbReference>
<evidence type="ECO:0000313" key="2">
    <source>
        <dbReference type="Proteomes" id="UP001379533"/>
    </source>
</evidence>
<keyword evidence="2" id="KW-1185">Reference proteome</keyword>
<proteinExistence type="predicted"/>
<evidence type="ECO:0000313" key="1">
    <source>
        <dbReference type="EMBL" id="WXA94616.1"/>
    </source>
</evidence>
<dbReference type="EMBL" id="CP089982">
    <property type="protein sequence ID" value="WXA94616.1"/>
    <property type="molecule type" value="Genomic_DNA"/>
</dbReference>
<dbReference type="PROSITE" id="PS51257">
    <property type="entry name" value="PROKAR_LIPOPROTEIN"/>
    <property type="match status" value="1"/>
</dbReference>
<reference evidence="1 2" key="1">
    <citation type="submission" date="2021-12" db="EMBL/GenBank/DDBJ databases">
        <title>Discovery of the Pendulisporaceae a myxobacterial family with distinct sporulation behavior and unique specialized metabolism.</title>
        <authorList>
            <person name="Garcia R."/>
            <person name="Popoff A."/>
            <person name="Bader C.D."/>
            <person name="Loehr J."/>
            <person name="Walesch S."/>
            <person name="Walt C."/>
            <person name="Boldt J."/>
            <person name="Bunk B."/>
            <person name="Haeckl F.J.F.P.J."/>
            <person name="Gunesch A.P."/>
            <person name="Birkelbach J."/>
            <person name="Nuebel U."/>
            <person name="Pietschmann T."/>
            <person name="Bach T."/>
            <person name="Mueller R."/>
        </authorList>
    </citation>
    <scope>NUCLEOTIDE SEQUENCE [LARGE SCALE GENOMIC DNA]</scope>
    <source>
        <strain evidence="1 2">MSr12523</strain>
    </source>
</reference>
<name>A0ABZ2K7G0_9BACT</name>
<accession>A0ABZ2K7G0</accession>
<dbReference type="Proteomes" id="UP001379533">
    <property type="component" value="Chromosome"/>
</dbReference>
<protein>
    <submittedName>
        <fullName evidence="1">Uncharacterized protein</fullName>
    </submittedName>
</protein>